<dbReference type="InterPro" id="IPR052718">
    <property type="entry name" value="NmrA-type_oxidoreductase"/>
</dbReference>
<feature type="domain" description="NAD(P)-binding" evidence="1">
    <location>
        <begin position="8"/>
        <end position="165"/>
    </location>
</feature>
<dbReference type="SUPFAM" id="SSF51735">
    <property type="entry name" value="NAD(P)-binding Rossmann-fold domains"/>
    <property type="match status" value="1"/>
</dbReference>
<dbReference type="Gene3D" id="3.90.25.10">
    <property type="entry name" value="UDP-galactose 4-epimerase, domain 1"/>
    <property type="match status" value="1"/>
</dbReference>
<proteinExistence type="predicted"/>
<dbReference type="InterPro" id="IPR036291">
    <property type="entry name" value="NAD(P)-bd_dom_sf"/>
</dbReference>
<evidence type="ECO:0000313" key="3">
    <source>
        <dbReference type="Proteomes" id="UP001521184"/>
    </source>
</evidence>
<evidence type="ECO:0000259" key="1">
    <source>
        <dbReference type="Pfam" id="PF13460"/>
    </source>
</evidence>
<dbReference type="PANTHER" id="PTHR47129:SF1">
    <property type="entry name" value="NMRA-LIKE DOMAIN-CONTAINING PROTEIN"/>
    <property type="match status" value="1"/>
</dbReference>
<keyword evidence="3" id="KW-1185">Reference proteome</keyword>
<dbReference type="InterPro" id="IPR016040">
    <property type="entry name" value="NAD(P)-bd_dom"/>
</dbReference>
<organism evidence="2 3">
    <name type="scientific">Diplodia intermedia</name>
    <dbReference type="NCBI Taxonomy" id="856260"/>
    <lineage>
        <taxon>Eukaryota</taxon>
        <taxon>Fungi</taxon>
        <taxon>Dikarya</taxon>
        <taxon>Ascomycota</taxon>
        <taxon>Pezizomycotina</taxon>
        <taxon>Dothideomycetes</taxon>
        <taxon>Dothideomycetes incertae sedis</taxon>
        <taxon>Botryosphaeriales</taxon>
        <taxon>Botryosphaeriaceae</taxon>
        <taxon>Diplodia</taxon>
    </lineage>
</organism>
<protein>
    <recommendedName>
        <fullName evidence="1">NAD(P)-binding domain-containing protein</fullName>
    </recommendedName>
</protein>
<dbReference type="Pfam" id="PF13460">
    <property type="entry name" value="NAD_binding_10"/>
    <property type="match status" value="1"/>
</dbReference>
<name>A0ABR3U4V0_9PEZI</name>
<gene>
    <name evidence="2" type="ORF">SLS58_000505</name>
</gene>
<sequence>MPKTAITGASGKLGGAVLRNLLSHALIPAHDIVVTTSSGPTNPDDDDPRWQHARSLGVAVRHASYDDRGSMEAAFRGCSRLLLVSTPRISMDFDDDAPPGAAGREAHHFAAIDAARAAGVRRVYYTSLGFGDDSKAGVMRAHNRTEAYLRGLSDDIAHTIIREGLYNESWPLYLGHGDLSGSDDDRAEIVVAGDGAISWAAIDDLGLATATILVAGGEDDDDDDDDGKRYAGATVTLATTAPVTLREVAAMVSAAKGRRVELKLVGRAEHERYYVERRGIGEAAYVRWWSTTYDALRDGECEKRDPLLERILAGYDGRRPKPIRETIEEMFARR</sequence>
<accession>A0ABR3U4V0</accession>
<dbReference type="EMBL" id="JAKEKT020000002">
    <property type="protein sequence ID" value="KAL1651167.1"/>
    <property type="molecule type" value="Genomic_DNA"/>
</dbReference>
<dbReference type="Proteomes" id="UP001521184">
    <property type="component" value="Unassembled WGS sequence"/>
</dbReference>
<comment type="caution">
    <text evidence="2">The sequence shown here is derived from an EMBL/GenBank/DDBJ whole genome shotgun (WGS) entry which is preliminary data.</text>
</comment>
<dbReference type="PANTHER" id="PTHR47129">
    <property type="entry name" value="QUINONE OXIDOREDUCTASE 2"/>
    <property type="match status" value="1"/>
</dbReference>
<evidence type="ECO:0000313" key="2">
    <source>
        <dbReference type="EMBL" id="KAL1651167.1"/>
    </source>
</evidence>
<reference evidence="2 3" key="1">
    <citation type="journal article" date="2023" name="Plant Dis.">
        <title>First Report of Diplodia intermedia Causing Canker and Dieback Diseases on Apple Trees in Canada.</title>
        <authorList>
            <person name="Ellouze W."/>
            <person name="Ilyukhin E."/>
            <person name="Sulman M."/>
            <person name="Ali S."/>
        </authorList>
    </citation>
    <scope>NUCLEOTIDE SEQUENCE [LARGE SCALE GENOMIC DNA]</scope>
    <source>
        <strain evidence="2 3">M45-28</strain>
    </source>
</reference>
<dbReference type="Gene3D" id="3.40.50.720">
    <property type="entry name" value="NAD(P)-binding Rossmann-like Domain"/>
    <property type="match status" value="1"/>
</dbReference>